<evidence type="ECO:0000313" key="1">
    <source>
        <dbReference type="EMBL" id="MDM8157694.1"/>
    </source>
</evidence>
<dbReference type="SUPFAM" id="SSF56784">
    <property type="entry name" value="HAD-like"/>
    <property type="match status" value="1"/>
</dbReference>
<protein>
    <submittedName>
        <fullName evidence="1">HAD-IIB family hydrolase</fullName>
    </submittedName>
</protein>
<dbReference type="InterPro" id="IPR023214">
    <property type="entry name" value="HAD_sf"/>
</dbReference>
<dbReference type="Proteomes" id="UP001529340">
    <property type="component" value="Unassembled WGS sequence"/>
</dbReference>
<evidence type="ECO:0000313" key="2">
    <source>
        <dbReference type="Proteomes" id="UP001529340"/>
    </source>
</evidence>
<dbReference type="PANTHER" id="PTHR10000">
    <property type="entry name" value="PHOSPHOSERINE PHOSPHATASE"/>
    <property type="match status" value="1"/>
</dbReference>
<dbReference type="InterPro" id="IPR006379">
    <property type="entry name" value="HAD-SF_hydro_IIB"/>
</dbReference>
<keyword evidence="2" id="KW-1185">Reference proteome</keyword>
<organism evidence="1 2">
    <name type="scientific">Amedibacillus dolichus</name>
    <dbReference type="NCBI Taxonomy" id="31971"/>
    <lineage>
        <taxon>Bacteria</taxon>
        <taxon>Bacillati</taxon>
        <taxon>Bacillota</taxon>
        <taxon>Erysipelotrichia</taxon>
        <taxon>Erysipelotrichales</taxon>
        <taxon>Erysipelotrichaceae</taxon>
        <taxon>Amedibacillus</taxon>
    </lineage>
</organism>
<reference evidence="1" key="2">
    <citation type="submission" date="2023-06" db="EMBL/GenBank/DDBJ databases">
        <authorList>
            <person name="Zeman M."/>
            <person name="Kubasova T."/>
            <person name="Jahodarova E."/>
            <person name="Nykrynova M."/>
            <person name="Rychlik I."/>
        </authorList>
    </citation>
    <scope>NUCLEOTIDE SEQUENCE</scope>
    <source>
        <strain evidence="1">ET39</strain>
    </source>
</reference>
<sequence length="272" mass="30379">MSVQRLLASDFDGTLCRSFQQITDRDRKAVRSFIQDHVFGIVSGRDPRSLQAACRQLQIPYHFLITYGGGAAFDAEGNMLFQHTLSDDLRDMIDVLCARASLLVAVYGRDRVWMQINGHEEMCDRYVQTIRSLYPLVDHPSDIDAICIISAECQNAQEAEQLAAFIANRYPQAQTAVNRNSIDMSAKGVNKATALAAVARHFHIDPSQVAAIGDGRNDLCLLEHFYGFAIRGDQVLEAAARHTVDDIAEAIAILHDRSTRNADTDNRRTVWK</sequence>
<gene>
    <name evidence="1" type="ORF">QUV96_08595</name>
</gene>
<proteinExistence type="predicted"/>
<dbReference type="Gene3D" id="3.30.1240.10">
    <property type="match status" value="1"/>
</dbReference>
<dbReference type="NCBIfam" id="TIGR01484">
    <property type="entry name" value="HAD-SF-IIB"/>
    <property type="match status" value="1"/>
</dbReference>
<dbReference type="GO" id="GO:0016787">
    <property type="term" value="F:hydrolase activity"/>
    <property type="evidence" value="ECO:0007669"/>
    <property type="project" value="UniProtKB-KW"/>
</dbReference>
<accession>A0ABT7UDK1</accession>
<dbReference type="RefSeq" id="WP_289608140.1">
    <property type="nucleotide sequence ID" value="NZ_JAUDCG010000039.1"/>
</dbReference>
<reference evidence="1" key="1">
    <citation type="submission" date="2023-06" db="EMBL/GenBank/DDBJ databases">
        <title>Identification and characterization of horizontal gene transfer across gut microbiota members of farm animals based on homology search.</title>
        <authorList>
            <person name="Schwarzerova J."/>
            <person name="Nykrynova M."/>
            <person name="Jureckova K."/>
            <person name="Cejkova D."/>
            <person name="Rychlik I."/>
        </authorList>
    </citation>
    <scope>NUCLEOTIDE SEQUENCE</scope>
    <source>
        <strain evidence="1">ET39</strain>
    </source>
</reference>
<comment type="caution">
    <text evidence="1">The sequence shown here is derived from an EMBL/GenBank/DDBJ whole genome shotgun (WGS) entry which is preliminary data.</text>
</comment>
<dbReference type="Pfam" id="PF08282">
    <property type="entry name" value="Hydrolase_3"/>
    <property type="match status" value="1"/>
</dbReference>
<dbReference type="EMBL" id="JAUDCG010000039">
    <property type="protein sequence ID" value="MDM8157694.1"/>
    <property type="molecule type" value="Genomic_DNA"/>
</dbReference>
<dbReference type="InterPro" id="IPR036412">
    <property type="entry name" value="HAD-like_sf"/>
</dbReference>
<name>A0ABT7UDK1_9FIRM</name>
<dbReference type="Gene3D" id="3.40.50.1000">
    <property type="entry name" value="HAD superfamily/HAD-like"/>
    <property type="match status" value="1"/>
</dbReference>
<dbReference type="PANTHER" id="PTHR10000:SF8">
    <property type="entry name" value="HAD SUPERFAMILY HYDROLASE-LIKE, TYPE 3"/>
    <property type="match status" value="1"/>
</dbReference>
<keyword evidence="1" id="KW-0378">Hydrolase</keyword>